<evidence type="ECO:0000256" key="5">
    <source>
        <dbReference type="ARBA" id="ARBA00035172"/>
    </source>
</evidence>
<dbReference type="GO" id="GO:0019843">
    <property type="term" value="F:rRNA binding"/>
    <property type="evidence" value="ECO:0007669"/>
    <property type="project" value="UniProtKB-UniRule"/>
</dbReference>
<sequence length="120" mass="14067">MARAKSAVTKHRRHRKTIKQAKGYFGHKSIGYKSAKEQIRKSNEYAFRDRKQVKREFRKIWIKRINAAARTNGLSYSQFMNGLKKAQIELDRKMLADIALNNPKEFTSLSEIAKKELIKK</sequence>
<name>W8GFV6_9MOLU</name>
<evidence type="ECO:0000313" key="8">
    <source>
        <dbReference type="EMBL" id="AHK22453.1"/>
    </source>
</evidence>
<dbReference type="NCBIfam" id="TIGR01032">
    <property type="entry name" value="rplT_bact"/>
    <property type="match status" value="1"/>
</dbReference>
<dbReference type="InterPro" id="IPR005813">
    <property type="entry name" value="Ribosomal_bL20"/>
</dbReference>
<dbReference type="FunFam" id="1.10.1900.20:FF:000001">
    <property type="entry name" value="50S ribosomal protein L20"/>
    <property type="match status" value="1"/>
</dbReference>
<protein>
    <recommendedName>
        <fullName evidence="5 6">Large ribosomal subunit protein bL20</fullName>
    </recommendedName>
</protein>
<dbReference type="InterPro" id="IPR035566">
    <property type="entry name" value="Ribosomal_protein_bL20_C"/>
</dbReference>
<evidence type="ECO:0000256" key="7">
    <source>
        <dbReference type="RuleBase" id="RU000560"/>
    </source>
</evidence>
<dbReference type="eggNOG" id="COG0292">
    <property type="taxonomic scope" value="Bacteria"/>
</dbReference>
<dbReference type="HOGENOM" id="CLU_123265_0_1_14"/>
<dbReference type="GO" id="GO:0006412">
    <property type="term" value="P:translation"/>
    <property type="evidence" value="ECO:0007669"/>
    <property type="project" value="InterPro"/>
</dbReference>
<dbReference type="GO" id="GO:0003735">
    <property type="term" value="F:structural constituent of ribosome"/>
    <property type="evidence" value="ECO:0007669"/>
    <property type="project" value="InterPro"/>
</dbReference>
<accession>W8GFV6</accession>
<dbReference type="HAMAP" id="MF_00382">
    <property type="entry name" value="Ribosomal_bL20"/>
    <property type="match status" value="1"/>
</dbReference>
<reference evidence="8 9" key="1">
    <citation type="journal article" date="2014" name="Genome Biol. Evol.">
        <title>Phylogenomics of "Candidatus Hepatoplasma crinochetorum," a Lineage of Mollicutes Associated with Noninsect Arthropods.</title>
        <authorList>
            <person name="Leclercq S."/>
            <person name="Dittmer J."/>
            <person name="Bouchon D."/>
            <person name="Cordaux R."/>
        </authorList>
    </citation>
    <scope>NUCLEOTIDE SEQUENCE [LARGE SCALE GENOMIC DNA]</scope>
    <source>
        <strain evidence="8 9">Av</strain>
    </source>
</reference>
<dbReference type="GO" id="GO:0000027">
    <property type="term" value="P:ribosomal large subunit assembly"/>
    <property type="evidence" value="ECO:0007669"/>
    <property type="project" value="UniProtKB-UniRule"/>
</dbReference>
<evidence type="ECO:0000256" key="1">
    <source>
        <dbReference type="ARBA" id="ARBA00007698"/>
    </source>
</evidence>
<keyword evidence="3 6" id="KW-0687">Ribonucleoprotein</keyword>
<evidence type="ECO:0000256" key="2">
    <source>
        <dbReference type="ARBA" id="ARBA00022980"/>
    </source>
</evidence>
<dbReference type="SUPFAM" id="SSF74731">
    <property type="entry name" value="Ribosomal protein L20"/>
    <property type="match status" value="1"/>
</dbReference>
<evidence type="ECO:0000256" key="3">
    <source>
        <dbReference type="ARBA" id="ARBA00023274"/>
    </source>
</evidence>
<dbReference type="CDD" id="cd07026">
    <property type="entry name" value="Ribosomal_L20"/>
    <property type="match status" value="1"/>
</dbReference>
<keyword evidence="6 7" id="KW-0699">rRNA-binding</keyword>
<dbReference type="AlphaFoldDB" id="W8GFV6"/>
<dbReference type="Gene3D" id="1.10.1900.20">
    <property type="entry name" value="Ribosomal protein L20"/>
    <property type="match status" value="1"/>
</dbReference>
<organism evidence="8 9">
    <name type="scientific">Candidatus Hepatoplasma crinochetorum Av</name>
    <dbReference type="NCBI Taxonomy" id="1427984"/>
    <lineage>
        <taxon>Bacteria</taxon>
        <taxon>Bacillati</taxon>
        <taxon>Mycoplasmatota</taxon>
        <taxon>Mollicutes</taxon>
        <taxon>Candidatus Hepatoplasmataceae</taxon>
        <taxon>Candidatus Hepatoplasma</taxon>
    </lineage>
</organism>
<keyword evidence="9" id="KW-1185">Reference proteome</keyword>
<dbReference type="Proteomes" id="UP000019450">
    <property type="component" value="Chromosome"/>
</dbReference>
<dbReference type="RefSeq" id="WP_025208748.1">
    <property type="nucleotide sequence ID" value="NZ_CP006932.1"/>
</dbReference>
<dbReference type="GO" id="GO:1990904">
    <property type="term" value="C:ribonucleoprotein complex"/>
    <property type="evidence" value="ECO:0007669"/>
    <property type="project" value="UniProtKB-KW"/>
</dbReference>
<dbReference type="PRINTS" id="PR00062">
    <property type="entry name" value="RIBOSOMALL20"/>
</dbReference>
<dbReference type="Gene3D" id="6.10.160.10">
    <property type="match status" value="1"/>
</dbReference>
<dbReference type="OrthoDB" id="9808966at2"/>
<dbReference type="PATRIC" id="fig|1427984.3.peg.334"/>
<comment type="similarity">
    <text evidence="1 6 7">Belongs to the bacterial ribosomal protein bL20 family.</text>
</comment>
<evidence type="ECO:0000313" key="9">
    <source>
        <dbReference type="Proteomes" id="UP000019450"/>
    </source>
</evidence>
<dbReference type="EMBL" id="CP006932">
    <property type="protein sequence ID" value="AHK22453.1"/>
    <property type="molecule type" value="Genomic_DNA"/>
</dbReference>
<keyword evidence="6 7" id="KW-0694">RNA-binding</keyword>
<evidence type="ECO:0000256" key="4">
    <source>
        <dbReference type="ARBA" id="ARBA00024775"/>
    </source>
</evidence>
<dbReference type="Pfam" id="PF00453">
    <property type="entry name" value="Ribosomal_L20"/>
    <property type="match status" value="1"/>
</dbReference>
<keyword evidence="2 6" id="KW-0689">Ribosomal protein</keyword>
<dbReference type="KEGG" id="hcr:X271_00347"/>
<comment type="function">
    <text evidence="4 6 7">Binds directly to 23S ribosomal RNA and is necessary for the in vitro assembly process of the 50S ribosomal subunit. It is not involved in the protein synthesizing functions of that subunit.</text>
</comment>
<dbReference type="PANTHER" id="PTHR10986">
    <property type="entry name" value="39S RIBOSOMAL PROTEIN L20"/>
    <property type="match status" value="1"/>
</dbReference>
<gene>
    <name evidence="6 8" type="primary">rplT</name>
    <name evidence="8" type="ORF">X271_00347</name>
</gene>
<evidence type="ECO:0000256" key="6">
    <source>
        <dbReference type="HAMAP-Rule" id="MF_00382"/>
    </source>
</evidence>
<dbReference type="STRING" id="1427984.X271_00347"/>
<proteinExistence type="inferred from homology"/>
<dbReference type="GO" id="GO:0005840">
    <property type="term" value="C:ribosome"/>
    <property type="evidence" value="ECO:0007669"/>
    <property type="project" value="UniProtKB-KW"/>
</dbReference>